<dbReference type="Pfam" id="PF12840">
    <property type="entry name" value="HTH_20"/>
    <property type="match status" value="1"/>
</dbReference>
<dbReference type="InterPro" id="IPR001845">
    <property type="entry name" value="HTH_ArsR_DNA-bd_dom"/>
</dbReference>
<dbReference type="Gene3D" id="1.10.10.10">
    <property type="entry name" value="Winged helix-like DNA-binding domain superfamily/Winged helix DNA-binding domain"/>
    <property type="match status" value="1"/>
</dbReference>
<sequence>MSDTHAIVESFPVGSVQAVLSALQDPVRLEMVRRLSNAGGPLRCALLYDTINKSTATHHLKTLREAGITERIVEDGHTYARLRTEEVDRAIPGLLDAIVGAANRAYDADQSTSLRTEAGSSRARR</sequence>
<dbReference type="InterPro" id="IPR036388">
    <property type="entry name" value="WH-like_DNA-bd_sf"/>
</dbReference>
<gene>
    <name evidence="2" type="ORF">NDR86_11490</name>
</gene>
<evidence type="ECO:0000313" key="3">
    <source>
        <dbReference type="Proteomes" id="UP001139157"/>
    </source>
</evidence>
<dbReference type="RefSeq" id="WP_251911402.1">
    <property type="nucleotide sequence ID" value="NZ_JAMRXG010000004.1"/>
</dbReference>
<accession>A0A9X2IVN9</accession>
<reference evidence="2" key="1">
    <citation type="submission" date="2022-06" db="EMBL/GenBank/DDBJ databases">
        <title>Novel species in genus nocardia.</title>
        <authorList>
            <person name="Li F."/>
        </authorList>
    </citation>
    <scope>NUCLEOTIDE SEQUENCE</scope>
    <source>
        <strain evidence="2">CDC141</strain>
    </source>
</reference>
<dbReference type="Proteomes" id="UP001139157">
    <property type="component" value="Unassembled WGS sequence"/>
</dbReference>
<organism evidence="2 3">
    <name type="scientific">Nocardia pulmonis</name>
    <dbReference type="NCBI Taxonomy" id="2951408"/>
    <lineage>
        <taxon>Bacteria</taxon>
        <taxon>Bacillati</taxon>
        <taxon>Actinomycetota</taxon>
        <taxon>Actinomycetes</taxon>
        <taxon>Mycobacteriales</taxon>
        <taxon>Nocardiaceae</taxon>
        <taxon>Nocardia</taxon>
    </lineage>
</organism>
<dbReference type="PROSITE" id="PS50987">
    <property type="entry name" value="HTH_ARSR_2"/>
    <property type="match status" value="1"/>
</dbReference>
<keyword evidence="3" id="KW-1185">Reference proteome</keyword>
<name>A0A9X2IVN9_9NOCA</name>
<dbReference type="InterPro" id="IPR036390">
    <property type="entry name" value="WH_DNA-bd_sf"/>
</dbReference>
<evidence type="ECO:0000313" key="2">
    <source>
        <dbReference type="EMBL" id="MCM6774097.1"/>
    </source>
</evidence>
<feature type="domain" description="HTH arsR-type" evidence="1">
    <location>
        <begin position="8"/>
        <end position="102"/>
    </location>
</feature>
<evidence type="ECO:0000259" key="1">
    <source>
        <dbReference type="PROSITE" id="PS50987"/>
    </source>
</evidence>
<protein>
    <submittedName>
        <fullName evidence="2">ArsR family transcriptional regulator</fullName>
    </submittedName>
</protein>
<dbReference type="CDD" id="cd00090">
    <property type="entry name" value="HTH_ARSR"/>
    <property type="match status" value="1"/>
</dbReference>
<dbReference type="SMART" id="SM00418">
    <property type="entry name" value="HTH_ARSR"/>
    <property type="match status" value="1"/>
</dbReference>
<dbReference type="SUPFAM" id="SSF46785">
    <property type="entry name" value="Winged helix' DNA-binding domain"/>
    <property type="match status" value="1"/>
</dbReference>
<dbReference type="PRINTS" id="PR00778">
    <property type="entry name" value="HTHARSR"/>
</dbReference>
<comment type="caution">
    <text evidence="2">The sequence shown here is derived from an EMBL/GenBank/DDBJ whole genome shotgun (WGS) entry which is preliminary data.</text>
</comment>
<dbReference type="InterPro" id="IPR011991">
    <property type="entry name" value="ArsR-like_HTH"/>
</dbReference>
<dbReference type="GO" id="GO:0003700">
    <property type="term" value="F:DNA-binding transcription factor activity"/>
    <property type="evidence" value="ECO:0007669"/>
    <property type="project" value="InterPro"/>
</dbReference>
<proteinExistence type="predicted"/>
<dbReference type="AlphaFoldDB" id="A0A9X2IVN9"/>
<dbReference type="EMBL" id="JAMRXG010000004">
    <property type="protein sequence ID" value="MCM6774097.1"/>
    <property type="molecule type" value="Genomic_DNA"/>
</dbReference>